<sequence>MKPNSRILFLHVNFPGQFRHLAPALHQAGHDVRAVTLNAPPESAFPVTRATLPRGNPPDIDPLLRQLDSKIIRGRATQAVLQAWRDEGWVPDLVIGHAGWGDMMTVRELFPDSRCLGWFEFYYQATGLDADFDAEFPVSEEARLRIRLKNLWPLWMLEHVDAGICSTHFQKATHPQAYHDRLHVIHEGIDTQRFRPNDKVRVSLGDRLTLTRDTPVVTFVNRDLEPYRGYHVFMRALPEILTRNPDAHVLIVGGDGVSYGSAPGDGRRWKTVFLEEVAAGLDERRVHFLGRVPHDTLTALMQLSRAHVYLTYPFVLSWSLLEAMSCAAPIIGSDTAPVREVITSGENGYLVDFFDRQALVDAVSEALAHPEAMAPLRDRARRTILDHYDLHTQCLPQQLALIDSLL</sequence>
<dbReference type="EC" id="2.4.-.-" evidence="4"/>
<feature type="domain" description="Glycosyl transferase family 4" evidence="3">
    <location>
        <begin position="29"/>
        <end position="194"/>
    </location>
</feature>
<dbReference type="Pfam" id="PF00534">
    <property type="entry name" value="Glycos_transf_1"/>
    <property type="match status" value="1"/>
</dbReference>
<feature type="domain" description="Glycosyl transferase family 1" evidence="2">
    <location>
        <begin position="213"/>
        <end position="382"/>
    </location>
</feature>
<keyword evidence="4" id="KW-0328">Glycosyltransferase</keyword>
<reference evidence="4 5" key="1">
    <citation type="submission" date="2021-05" db="EMBL/GenBank/DDBJ databases">
        <title>Petroleum and Energy Research Collection (APPE): ex situ preservation of microbial diversity associated with the oil industry and exploitation of its biotechnological potential.</title>
        <authorList>
            <person name="Paixao C.T.M."/>
            <person name="Gomes M.B."/>
            <person name="Oliveira V.M."/>
        </authorList>
    </citation>
    <scope>NUCLEOTIDE SEQUENCE [LARGE SCALE GENOMIC DNA]</scope>
    <source>
        <strain evidence="4 5">LIT2</strain>
    </source>
</reference>
<dbReference type="RefSeq" id="WP_163649698.1">
    <property type="nucleotide sequence ID" value="NZ_JAGXFD010000001.1"/>
</dbReference>
<keyword evidence="5" id="KW-1185">Reference proteome</keyword>
<organism evidence="4 5">
    <name type="scientific">Modicisalibacter tunisiensis</name>
    <dbReference type="NCBI Taxonomy" id="390637"/>
    <lineage>
        <taxon>Bacteria</taxon>
        <taxon>Pseudomonadati</taxon>
        <taxon>Pseudomonadota</taxon>
        <taxon>Gammaproteobacteria</taxon>
        <taxon>Oceanospirillales</taxon>
        <taxon>Halomonadaceae</taxon>
        <taxon>Modicisalibacter</taxon>
    </lineage>
</organism>
<keyword evidence="1 4" id="KW-0808">Transferase</keyword>
<dbReference type="PANTHER" id="PTHR46401">
    <property type="entry name" value="GLYCOSYLTRANSFERASE WBBK-RELATED"/>
    <property type="match status" value="1"/>
</dbReference>
<proteinExistence type="predicted"/>
<evidence type="ECO:0000259" key="3">
    <source>
        <dbReference type="Pfam" id="PF12000"/>
    </source>
</evidence>
<dbReference type="Pfam" id="PF12000">
    <property type="entry name" value="Glyco_trans_4_3"/>
    <property type="match status" value="1"/>
</dbReference>
<dbReference type="Gene3D" id="3.40.50.2000">
    <property type="entry name" value="Glycogen Phosphorylase B"/>
    <property type="match status" value="2"/>
</dbReference>
<comment type="caution">
    <text evidence="4">The sequence shown here is derived from an EMBL/GenBank/DDBJ whole genome shotgun (WGS) entry which is preliminary data.</text>
</comment>
<dbReference type="SUPFAM" id="SSF53756">
    <property type="entry name" value="UDP-Glycosyltransferase/glycogen phosphorylase"/>
    <property type="match status" value="1"/>
</dbReference>
<dbReference type="Proteomes" id="UP001319883">
    <property type="component" value="Unassembled WGS sequence"/>
</dbReference>
<dbReference type="InterPro" id="IPR001296">
    <property type="entry name" value="Glyco_trans_1"/>
</dbReference>
<accession>A0ABS7WWE8</accession>
<evidence type="ECO:0000313" key="4">
    <source>
        <dbReference type="EMBL" id="MBZ9566670.1"/>
    </source>
</evidence>
<dbReference type="InterPro" id="IPR022623">
    <property type="entry name" value="Glyco_trans_4"/>
</dbReference>
<name>A0ABS7WWE8_9GAMM</name>
<dbReference type="EMBL" id="JAGXFD010000001">
    <property type="protein sequence ID" value="MBZ9566670.1"/>
    <property type="molecule type" value="Genomic_DNA"/>
</dbReference>
<protein>
    <submittedName>
        <fullName evidence="4">Glycosyltransferase</fullName>
        <ecNumber evidence="4">2.4.-.-</ecNumber>
    </submittedName>
</protein>
<evidence type="ECO:0000256" key="1">
    <source>
        <dbReference type="ARBA" id="ARBA00022679"/>
    </source>
</evidence>
<evidence type="ECO:0000313" key="5">
    <source>
        <dbReference type="Proteomes" id="UP001319883"/>
    </source>
</evidence>
<dbReference type="PANTHER" id="PTHR46401:SF2">
    <property type="entry name" value="GLYCOSYLTRANSFERASE WBBK-RELATED"/>
    <property type="match status" value="1"/>
</dbReference>
<evidence type="ECO:0000259" key="2">
    <source>
        <dbReference type="Pfam" id="PF00534"/>
    </source>
</evidence>
<dbReference type="GO" id="GO:0016757">
    <property type="term" value="F:glycosyltransferase activity"/>
    <property type="evidence" value="ECO:0007669"/>
    <property type="project" value="UniProtKB-KW"/>
</dbReference>
<gene>
    <name evidence="4" type="ORF">KGQ91_03095</name>
</gene>